<feature type="compositionally biased region" description="Polar residues" evidence="1">
    <location>
        <begin position="364"/>
        <end position="378"/>
    </location>
</feature>
<feature type="non-terminal residue" evidence="2">
    <location>
        <position position="475"/>
    </location>
</feature>
<sequence>MSGVPAERETGWLQQRLPEHPGPVVLSLPPAAAAGSRESGRQGPVRDAPRRARREGGGAAEEEVRRHGKRAGQGAPAGRDGGIPQGGGGKGGQARGPGGGRPGQAARDGAKEGRRAASGGLATLKGDIRECRIRHAVHCSHMKAAVDSLRHVLVVDKADDPTGLLGRRRLADLTGEEREEVGAMVDEIAQDVDIQLSKMGRMMADMRDRMEEIRRLSEPVAGGEDGRDEEGKGGGNELLALSRECAKVFGSFSDEVLRAVSSTSMSPASGGNGSAEDAGAASADASDEAFGGVRSILESIRRRREAADLVREREGVETRIAIVQGEIKRVQEAMEEENRLHEEVVRRLTSKIDALTEDKEVAPPSSSQGSRITSPVASNRSSIQGLSCLRGLYRAVPSRAGPTRPSLASPSAAPSGLAGTGAGMLSTRVQYGEEEAFAGQGGGGGSGLTSSAGYVLPLGTRQVVRYVGRSGRTAG</sequence>
<dbReference type="Proteomes" id="UP000266841">
    <property type="component" value="Unassembled WGS sequence"/>
</dbReference>
<feature type="region of interest" description="Disordered" evidence="1">
    <location>
        <begin position="355"/>
        <end position="378"/>
    </location>
</feature>
<reference evidence="2 3" key="1">
    <citation type="journal article" date="2012" name="Genome Biol.">
        <title>Genome and low-iron response of an oceanic diatom adapted to chronic iron limitation.</title>
        <authorList>
            <person name="Lommer M."/>
            <person name="Specht M."/>
            <person name="Roy A.S."/>
            <person name="Kraemer L."/>
            <person name="Andreson R."/>
            <person name="Gutowska M.A."/>
            <person name="Wolf J."/>
            <person name="Bergner S.V."/>
            <person name="Schilhabel M.B."/>
            <person name="Klostermeier U.C."/>
            <person name="Beiko R.G."/>
            <person name="Rosenstiel P."/>
            <person name="Hippler M."/>
            <person name="Laroche J."/>
        </authorList>
    </citation>
    <scope>NUCLEOTIDE SEQUENCE [LARGE SCALE GENOMIC DNA]</scope>
    <source>
        <strain evidence="2 3">CCMP1005</strain>
    </source>
</reference>
<feature type="region of interest" description="Disordered" evidence="1">
    <location>
        <begin position="216"/>
        <end position="235"/>
    </location>
</feature>
<dbReference type="EMBL" id="AGNL01050207">
    <property type="protein sequence ID" value="EJK44073.1"/>
    <property type="molecule type" value="Genomic_DNA"/>
</dbReference>
<feature type="compositionally biased region" description="Low complexity" evidence="1">
    <location>
        <begin position="274"/>
        <end position="287"/>
    </location>
</feature>
<gene>
    <name evidence="2" type="ORF">THAOC_37419</name>
</gene>
<feature type="compositionally biased region" description="Basic and acidic residues" evidence="1">
    <location>
        <begin position="1"/>
        <end position="10"/>
    </location>
</feature>
<evidence type="ECO:0000256" key="1">
    <source>
        <dbReference type="SAM" id="MobiDB-lite"/>
    </source>
</evidence>
<name>K0QYE0_THAOC</name>
<comment type="caution">
    <text evidence="2">The sequence shown here is derived from an EMBL/GenBank/DDBJ whole genome shotgun (WGS) entry which is preliminary data.</text>
</comment>
<organism evidence="2 3">
    <name type="scientific">Thalassiosira oceanica</name>
    <name type="common">Marine diatom</name>
    <dbReference type="NCBI Taxonomy" id="159749"/>
    <lineage>
        <taxon>Eukaryota</taxon>
        <taxon>Sar</taxon>
        <taxon>Stramenopiles</taxon>
        <taxon>Ochrophyta</taxon>
        <taxon>Bacillariophyta</taxon>
        <taxon>Coscinodiscophyceae</taxon>
        <taxon>Thalassiosirophycidae</taxon>
        <taxon>Thalassiosirales</taxon>
        <taxon>Thalassiosiraceae</taxon>
        <taxon>Thalassiosira</taxon>
    </lineage>
</organism>
<evidence type="ECO:0000313" key="3">
    <source>
        <dbReference type="Proteomes" id="UP000266841"/>
    </source>
</evidence>
<feature type="compositionally biased region" description="Low complexity" evidence="1">
    <location>
        <begin position="22"/>
        <end position="36"/>
    </location>
</feature>
<keyword evidence="3" id="KW-1185">Reference proteome</keyword>
<proteinExistence type="predicted"/>
<feature type="compositionally biased region" description="Low complexity" evidence="1">
    <location>
        <begin position="402"/>
        <end position="417"/>
    </location>
</feature>
<feature type="region of interest" description="Disordered" evidence="1">
    <location>
        <begin position="1"/>
        <end position="118"/>
    </location>
</feature>
<accession>K0QYE0</accession>
<dbReference type="AlphaFoldDB" id="K0QYE0"/>
<protein>
    <submittedName>
        <fullName evidence="2">Uncharacterized protein</fullName>
    </submittedName>
</protein>
<feature type="region of interest" description="Disordered" evidence="1">
    <location>
        <begin position="399"/>
        <end position="421"/>
    </location>
</feature>
<feature type="compositionally biased region" description="Gly residues" evidence="1">
    <location>
        <begin position="79"/>
        <end position="102"/>
    </location>
</feature>
<feature type="region of interest" description="Disordered" evidence="1">
    <location>
        <begin position="263"/>
        <end position="287"/>
    </location>
</feature>
<feature type="compositionally biased region" description="Basic and acidic residues" evidence="1">
    <location>
        <begin position="47"/>
        <end position="56"/>
    </location>
</feature>
<evidence type="ECO:0000313" key="2">
    <source>
        <dbReference type="EMBL" id="EJK44073.1"/>
    </source>
</evidence>